<dbReference type="EMBL" id="CAJNOK010000302">
    <property type="protein sequence ID" value="CAF0743604.1"/>
    <property type="molecule type" value="Genomic_DNA"/>
</dbReference>
<keyword evidence="3" id="KW-0804">Transcription</keyword>
<comment type="caution">
    <text evidence="7">The sequence shown here is derived from an EMBL/GenBank/DDBJ whole genome shotgun (WGS) entry which is preliminary data.</text>
</comment>
<dbReference type="GO" id="GO:0005634">
    <property type="term" value="C:nucleus"/>
    <property type="evidence" value="ECO:0007669"/>
    <property type="project" value="UniProtKB-SubCell"/>
</dbReference>
<dbReference type="EMBL" id="CAJOBA010000302">
    <property type="protein sequence ID" value="CAF3521385.1"/>
    <property type="molecule type" value="Genomic_DNA"/>
</dbReference>
<evidence type="ECO:0000256" key="2">
    <source>
        <dbReference type="ARBA" id="ARBA00023015"/>
    </source>
</evidence>
<proteinExistence type="predicted"/>
<evidence type="ECO:0000313" key="10">
    <source>
        <dbReference type="Proteomes" id="UP000663829"/>
    </source>
</evidence>
<evidence type="ECO:0000256" key="3">
    <source>
        <dbReference type="ARBA" id="ARBA00023163"/>
    </source>
</evidence>
<keyword evidence="10" id="KW-1185">Reference proteome</keyword>
<dbReference type="OrthoDB" id="6085656at2759"/>
<dbReference type="InterPro" id="IPR050370">
    <property type="entry name" value="HES_HEY"/>
</dbReference>
<dbReference type="PANTHER" id="PTHR10985">
    <property type="entry name" value="BASIC HELIX-LOOP-HELIX TRANSCRIPTION FACTOR, HES-RELATED"/>
    <property type="match status" value="1"/>
</dbReference>
<accession>A0A813WUA3</accession>
<dbReference type="InterPro" id="IPR011598">
    <property type="entry name" value="bHLH_dom"/>
</dbReference>
<dbReference type="Gene3D" id="4.10.280.10">
    <property type="entry name" value="Helix-loop-helix DNA-binding domain"/>
    <property type="match status" value="1"/>
</dbReference>
<dbReference type="SMART" id="SM00353">
    <property type="entry name" value="HLH"/>
    <property type="match status" value="1"/>
</dbReference>
<keyword evidence="2" id="KW-0805">Transcription regulation</keyword>
<dbReference type="Proteomes" id="UP000681722">
    <property type="component" value="Unassembled WGS sequence"/>
</dbReference>
<dbReference type="Proteomes" id="UP000663829">
    <property type="component" value="Unassembled WGS sequence"/>
</dbReference>
<dbReference type="EMBL" id="CAJNOQ010000998">
    <property type="protein sequence ID" value="CAF0858765.1"/>
    <property type="molecule type" value="Genomic_DNA"/>
</dbReference>
<dbReference type="CDD" id="cd11410">
    <property type="entry name" value="bHLH_O_HES"/>
    <property type="match status" value="1"/>
</dbReference>
<reference evidence="7" key="1">
    <citation type="submission" date="2021-02" db="EMBL/GenBank/DDBJ databases">
        <authorList>
            <person name="Nowell W R."/>
        </authorList>
    </citation>
    <scope>NUCLEOTIDE SEQUENCE</scope>
</reference>
<dbReference type="AlphaFoldDB" id="A0A813WUA3"/>
<evidence type="ECO:0000259" key="5">
    <source>
        <dbReference type="PROSITE" id="PS50888"/>
    </source>
</evidence>
<dbReference type="PROSITE" id="PS50888">
    <property type="entry name" value="BHLH"/>
    <property type="match status" value="1"/>
</dbReference>
<dbReference type="InterPro" id="IPR036638">
    <property type="entry name" value="HLH_DNA-bd_sf"/>
</dbReference>
<dbReference type="Pfam" id="PF00010">
    <property type="entry name" value="HLH"/>
    <property type="match status" value="1"/>
</dbReference>
<organism evidence="7 10">
    <name type="scientific">Didymodactylos carnosus</name>
    <dbReference type="NCBI Taxonomy" id="1234261"/>
    <lineage>
        <taxon>Eukaryota</taxon>
        <taxon>Metazoa</taxon>
        <taxon>Spiralia</taxon>
        <taxon>Gnathifera</taxon>
        <taxon>Rotifera</taxon>
        <taxon>Eurotatoria</taxon>
        <taxon>Bdelloidea</taxon>
        <taxon>Philodinida</taxon>
        <taxon>Philodinidae</taxon>
        <taxon>Didymodactylos</taxon>
    </lineage>
</organism>
<comment type="subcellular location">
    <subcellularLocation>
        <location evidence="1">Nucleus</location>
    </subcellularLocation>
</comment>
<evidence type="ECO:0000256" key="4">
    <source>
        <dbReference type="ARBA" id="ARBA00023242"/>
    </source>
</evidence>
<evidence type="ECO:0000313" key="9">
    <source>
        <dbReference type="EMBL" id="CAF3646427.1"/>
    </source>
</evidence>
<sequence>MLACDYSNTSPYSLEQSSRKLAKTCVEKKRRDRINKSLDELKELMALTDERARYQKLEKAEILEMAVNYVRNLKRVVHISMEDYENGYRQCTEEIWKLINAVPNIVPEQRERLANRCRQMWVRRTHPYARTTHQTNQLHQLPHHINESSHSMMLTTNKIHEQQKLSPIRPLELVINNNSSSIPTTLILSSSTNVSPSISSHVDSSICSTSSSSLGSCGSNHEQKIRSIWRPYA</sequence>
<gene>
    <name evidence="7" type="ORF">GPM918_LOCUS6472</name>
    <name evidence="6" type="ORF">OVA965_LOCUS1590</name>
    <name evidence="9" type="ORF">SRO942_LOCUS6472</name>
    <name evidence="8" type="ORF">TMI583_LOCUS1590</name>
</gene>
<dbReference type="EMBL" id="CAJOBC010000998">
    <property type="protein sequence ID" value="CAF3646427.1"/>
    <property type="molecule type" value="Genomic_DNA"/>
</dbReference>
<evidence type="ECO:0000313" key="6">
    <source>
        <dbReference type="EMBL" id="CAF0743604.1"/>
    </source>
</evidence>
<evidence type="ECO:0000313" key="8">
    <source>
        <dbReference type="EMBL" id="CAF3521385.1"/>
    </source>
</evidence>
<dbReference type="Proteomes" id="UP000677228">
    <property type="component" value="Unassembled WGS sequence"/>
</dbReference>
<evidence type="ECO:0000256" key="1">
    <source>
        <dbReference type="ARBA" id="ARBA00004123"/>
    </source>
</evidence>
<name>A0A813WUA3_9BILA</name>
<protein>
    <recommendedName>
        <fullName evidence="5">BHLH domain-containing protein</fullName>
    </recommendedName>
</protein>
<feature type="domain" description="BHLH" evidence="5">
    <location>
        <begin position="18"/>
        <end position="73"/>
    </location>
</feature>
<dbReference type="GO" id="GO:0046983">
    <property type="term" value="F:protein dimerization activity"/>
    <property type="evidence" value="ECO:0007669"/>
    <property type="project" value="InterPro"/>
</dbReference>
<keyword evidence="4" id="KW-0539">Nucleus</keyword>
<dbReference type="SUPFAM" id="SSF47459">
    <property type="entry name" value="HLH, helix-loop-helix DNA-binding domain"/>
    <property type="match status" value="1"/>
</dbReference>
<dbReference type="Proteomes" id="UP000682733">
    <property type="component" value="Unassembled WGS sequence"/>
</dbReference>
<evidence type="ECO:0000313" key="7">
    <source>
        <dbReference type="EMBL" id="CAF0858765.1"/>
    </source>
</evidence>